<feature type="domain" description="PPM-type phosphatase" evidence="1">
    <location>
        <begin position="116"/>
        <end position="311"/>
    </location>
</feature>
<dbReference type="SUPFAM" id="SSF81606">
    <property type="entry name" value="PP2C-like"/>
    <property type="match status" value="1"/>
</dbReference>
<dbReference type="InterPro" id="IPR036457">
    <property type="entry name" value="PPM-type-like_dom_sf"/>
</dbReference>
<dbReference type="InterPro" id="IPR001932">
    <property type="entry name" value="PPM-type_phosphatase-like_dom"/>
</dbReference>
<dbReference type="AlphaFoldDB" id="A0A5J5AFU1"/>
<keyword evidence="3" id="KW-1185">Reference proteome</keyword>
<organism evidence="2 3">
    <name type="scientific">Nyssa sinensis</name>
    <dbReference type="NCBI Taxonomy" id="561372"/>
    <lineage>
        <taxon>Eukaryota</taxon>
        <taxon>Viridiplantae</taxon>
        <taxon>Streptophyta</taxon>
        <taxon>Embryophyta</taxon>
        <taxon>Tracheophyta</taxon>
        <taxon>Spermatophyta</taxon>
        <taxon>Magnoliopsida</taxon>
        <taxon>eudicotyledons</taxon>
        <taxon>Gunneridae</taxon>
        <taxon>Pentapetalae</taxon>
        <taxon>asterids</taxon>
        <taxon>Cornales</taxon>
        <taxon>Nyssaceae</taxon>
        <taxon>Nyssa</taxon>
    </lineage>
</organism>
<dbReference type="InterPro" id="IPR015655">
    <property type="entry name" value="PP2C"/>
</dbReference>
<dbReference type="OrthoDB" id="1732448at2759"/>
<gene>
    <name evidence="2" type="ORF">F0562_034077</name>
</gene>
<dbReference type="EMBL" id="CM018044">
    <property type="protein sequence ID" value="KAA8529124.1"/>
    <property type="molecule type" value="Genomic_DNA"/>
</dbReference>
<evidence type="ECO:0000313" key="2">
    <source>
        <dbReference type="EMBL" id="KAA8529124.1"/>
    </source>
</evidence>
<dbReference type="GO" id="GO:0004722">
    <property type="term" value="F:protein serine/threonine phosphatase activity"/>
    <property type="evidence" value="ECO:0007669"/>
    <property type="project" value="InterPro"/>
</dbReference>
<dbReference type="CDD" id="cd00143">
    <property type="entry name" value="PP2Cc"/>
    <property type="match status" value="1"/>
</dbReference>
<dbReference type="Proteomes" id="UP000325577">
    <property type="component" value="Linkage Group LG20"/>
</dbReference>
<evidence type="ECO:0000259" key="1">
    <source>
        <dbReference type="PROSITE" id="PS51746"/>
    </source>
</evidence>
<protein>
    <recommendedName>
        <fullName evidence="1">PPM-type phosphatase domain-containing protein</fullName>
    </recommendedName>
</protein>
<reference evidence="2 3" key="1">
    <citation type="submission" date="2019-09" db="EMBL/GenBank/DDBJ databases">
        <title>A chromosome-level genome assembly of the Chinese tupelo Nyssa sinensis.</title>
        <authorList>
            <person name="Yang X."/>
            <person name="Kang M."/>
            <person name="Yang Y."/>
            <person name="Xiong H."/>
            <person name="Wang M."/>
            <person name="Zhang Z."/>
            <person name="Wang Z."/>
            <person name="Wu H."/>
            <person name="Ma T."/>
            <person name="Liu J."/>
            <person name="Xi Z."/>
        </authorList>
    </citation>
    <scope>NUCLEOTIDE SEQUENCE [LARGE SCALE GENOMIC DNA]</scope>
    <source>
        <strain evidence="2">J267</strain>
        <tissue evidence="2">Leaf</tissue>
    </source>
</reference>
<dbReference type="PANTHER" id="PTHR47992">
    <property type="entry name" value="PROTEIN PHOSPHATASE"/>
    <property type="match status" value="1"/>
</dbReference>
<evidence type="ECO:0000313" key="3">
    <source>
        <dbReference type="Proteomes" id="UP000325577"/>
    </source>
</evidence>
<proteinExistence type="predicted"/>
<dbReference type="PROSITE" id="PS51746">
    <property type="entry name" value="PPM_2"/>
    <property type="match status" value="1"/>
</dbReference>
<dbReference type="Gene3D" id="3.60.40.10">
    <property type="entry name" value="PPM-type phosphatase domain"/>
    <property type="match status" value="2"/>
</dbReference>
<dbReference type="SMART" id="SM00332">
    <property type="entry name" value="PP2Cc"/>
    <property type="match status" value="1"/>
</dbReference>
<accession>A0A5J5AFU1</accession>
<sequence>MEAYALFDEIQFCVDMSFDGLKVKTNNKFLVQLPQHQSVFSPDLEVILFDILKLGRVVGVAKNIFVWVSGGGRCSPADLEIVSSQLQSDLHLALCEAQYMQTFSRRFISRSSWKILECEFVLRRRIAREFPGNPTSTFSVFAIFDGHNGNAAAIFSKDHLLNHVLGAIPRGLGRDEWLQALPRALVAGFVKTDKEFQTRGETSGTTVTFKMWRRGNAVTASGGEVGRLSIVSGVEVGPLRCWPGGLCLSSYQMQGGRLIIASDGIWDALSSEMAAKSCCGLPAELAARQVVKEALRSRGLKDDTTCIVVDIIAPDKSVQPLLPPKKQNKLRALFFRKRSRDSAGKLSKKLSAVGIVEELFEEGSAMLAERLGNDDSNDQSTSDLFMCAVCQVDLAPSEGISVHAGSIFSMTTKPWQGPFLCADCCNKKEAMEGKRPSGVKVT</sequence>
<name>A0A5J5AFU1_9ASTE</name>